<evidence type="ECO:0000256" key="1">
    <source>
        <dbReference type="ARBA" id="ARBA00023125"/>
    </source>
</evidence>
<reference evidence="3 4" key="1">
    <citation type="submission" date="2018-12" db="EMBL/GenBank/DDBJ databases">
        <authorList>
            <person name="Li F."/>
        </authorList>
    </citation>
    <scope>NUCLEOTIDE SEQUENCE [LARGE SCALE GENOMIC DNA]</scope>
    <source>
        <strain evidence="3 4">EGI 6500705</strain>
    </source>
</reference>
<dbReference type="OrthoDB" id="5242095at2"/>
<evidence type="ECO:0000313" key="3">
    <source>
        <dbReference type="EMBL" id="RUR01791.1"/>
    </source>
</evidence>
<dbReference type="GO" id="GO:0003700">
    <property type="term" value="F:DNA-binding transcription factor activity"/>
    <property type="evidence" value="ECO:0007669"/>
    <property type="project" value="InterPro"/>
</dbReference>
<dbReference type="Gene3D" id="1.10.1660.10">
    <property type="match status" value="1"/>
</dbReference>
<dbReference type="SUPFAM" id="SSF46955">
    <property type="entry name" value="Putative DNA-binding domain"/>
    <property type="match status" value="1"/>
</dbReference>
<dbReference type="InterPro" id="IPR009061">
    <property type="entry name" value="DNA-bd_dom_put_sf"/>
</dbReference>
<dbReference type="GO" id="GO:0003677">
    <property type="term" value="F:DNA binding"/>
    <property type="evidence" value="ECO:0007669"/>
    <property type="project" value="UniProtKB-KW"/>
</dbReference>
<proteinExistence type="predicted"/>
<dbReference type="PANTHER" id="PTHR30204">
    <property type="entry name" value="REDOX-CYCLING DRUG-SENSING TRANSCRIPTIONAL ACTIVATOR SOXR"/>
    <property type="match status" value="1"/>
</dbReference>
<comment type="caution">
    <text evidence="3">The sequence shown here is derived from an EMBL/GenBank/DDBJ whole genome shotgun (WGS) entry which is preliminary data.</text>
</comment>
<keyword evidence="1" id="KW-0238">DNA-binding</keyword>
<dbReference type="RefSeq" id="WP_127049679.1">
    <property type="nucleotide sequence ID" value="NZ_RZGZ01000002.1"/>
</dbReference>
<organism evidence="3 4">
    <name type="scientific">Labedella endophytica</name>
    <dbReference type="NCBI Taxonomy" id="1523160"/>
    <lineage>
        <taxon>Bacteria</taxon>
        <taxon>Bacillati</taxon>
        <taxon>Actinomycetota</taxon>
        <taxon>Actinomycetes</taxon>
        <taxon>Micrococcales</taxon>
        <taxon>Microbacteriaceae</taxon>
        <taxon>Labedella</taxon>
    </lineage>
</organism>
<keyword evidence="4" id="KW-1185">Reference proteome</keyword>
<evidence type="ECO:0000259" key="2">
    <source>
        <dbReference type="PROSITE" id="PS50937"/>
    </source>
</evidence>
<evidence type="ECO:0000313" key="4">
    <source>
        <dbReference type="Proteomes" id="UP000274909"/>
    </source>
</evidence>
<dbReference type="EMBL" id="RZGZ01000002">
    <property type="protein sequence ID" value="RUR01791.1"/>
    <property type="molecule type" value="Genomic_DNA"/>
</dbReference>
<accession>A0A433JUF7</accession>
<dbReference type="InterPro" id="IPR000551">
    <property type="entry name" value="MerR-type_HTH_dom"/>
</dbReference>
<name>A0A433JUF7_9MICO</name>
<dbReference type="PROSITE" id="PS50937">
    <property type="entry name" value="HTH_MERR_2"/>
    <property type="match status" value="1"/>
</dbReference>
<dbReference type="AlphaFoldDB" id="A0A433JUF7"/>
<dbReference type="InterPro" id="IPR047057">
    <property type="entry name" value="MerR_fam"/>
</dbReference>
<sequence length="212" mass="21885">MRISELSRLSGVSVASIKYYIREGVLAAGESDGPNRATYGGDHLARLRLIRGLVDSAGVSIAGVKRIAGALDAGIPVNEAFGVAQSAVPLVGATDGTEPSAHATDAIRDVIHPHAVGHPAAASAARALDTFEAAGEPISAAWLERYAEAAAIVARADFDELERRPDPAAQARIVAVGTALGDVVFQSLRRIAQATEGERRFPSPPPASPPAV</sequence>
<gene>
    <name evidence="3" type="ORF">ELQ94_10075</name>
</gene>
<dbReference type="Proteomes" id="UP000274909">
    <property type="component" value="Unassembled WGS sequence"/>
</dbReference>
<dbReference type="Pfam" id="PF13411">
    <property type="entry name" value="MerR_1"/>
    <property type="match status" value="1"/>
</dbReference>
<dbReference type="PANTHER" id="PTHR30204:SF98">
    <property type="entry name" value="HTH-TYPE TRANSCRIPTIONAL REGULATOR ADHR"/>
    <property type="match status" value="1"/>
</dbReference>
<protein>
    <submittedName>
        <fullName evidence="3">MerR family transcriptional regulator</fullName>
    </submittedName>
</protein>
<feature type="domain" description="HTH merR-type" evidence="2">
    <location>
        <begin position="1"/>
        <end position="70"/>
    </location>
</feature>
<dbReference type="SMART" id="SM00422">
    <property type="entry name" value="HTH_MERR"/>
    <property type="match status" value="1"/>
</dbReference>